<dbReference type="PANTHER" id="PTHR43425:SF3">
    <property type="entry name" value="NADPH-DEPENDENT OXIDOREDUCTASE"/>
    <property type="match status" value="1"/>
</dbReference>
<keyword evidence="5" id="KW-0521">NADP</keyword>
<comment type="caution">
    <text evidence="7">The sequence shown here is derived from an EMBL/GenBank/DDBJ whole genome shotgun (WGS) entry which is preliminary data.</text>
</comment>
<dbReference type="InterPro" id="IPR016446">
    <property type="entry name" value="Flavin_OxRdtase_Frp"/>
</dbReference>
<dbReference type="PIRSF" id="PIRSF005426">
    <property type="entry name" value="Frp"/>
    <property type="match status" value="1"/>
</dbReference>
<reference evidence="8" key="1">
    <citation type="journal article" date="2019" name="Int. J. Syst. Evol. Microbiol.">
        <title>The Global Catalogue of Microorganisms (GCM) 10K type strain sequencing project: providing services to taxonomists for standard genome sequencing and annotation.</title>
        <authorList>
            <consortium name="The Broad Institute Genomics Platform"/>
            <consortium name="The Broad Institute Genome Sequencing Center for Infectious Disease"/>
            <person name="Wu L."/>
            <person name="Ma J."/>
        </authorList>
    </citation>
    <scope>NUCLEOTIDE SEQUENCE [LARGE SCALE GENOMIC DNA]</scope>
    <source>
        <strain evidence="8">CCM 8911</strain>
    </source>
</reference>
<sequence length="251" mass="27759">MLQTESNDALTRQLHHRTIRAFTNTPLDQALLNQLVQVAQHTATSHYLQSFSLLSITDRHLRGQIAAIAKQPYIDQNGHLFIFVADQHRAAVIARQAGATQTHLGATDKFIQAVSDAVLAAQNVVNAAESLGLGTVLLGSILNDPRRLIALLGLPQLTFPVLGLIVGHPAQTPQEKPRLLANLVHFENRYALPEPLALADYDRVIREYYATRDTNRREETFTARIGRFARVLPEKRGDLLAAIQAQGFLGE</sequence>
<dbReference type="Proteomes" id="UP001597249">
    <property type="component" value="Unassembled WGS sequence"/>
</dbReference>
<evidence type="ECO:0000256" key="5">
    <source>
        <dbReference type="PIRNR" id="PIRNR005426"/>
    </source>
</evidence>
<evidence type="ECO:0000256" key="1">
    <source>
        <dbReference type="ARBA" id="ARBA00008366"/>
    </source>
</evidence>
<dbReference type="EMBL" id="JBHTMO010000022">
    <property type="protein sequence ID" value="MFD1393363.1"/>
    <property type="molecule type" value="Genomic_DNA"/>
</dbReference>
<name>A0ABW4B9D2_9LACO</name>
<evidence type="ECO:0000256" key="4">
    <source>
        <dbReference type="ARBA" id="ARBA00023002"/>
    </source>
</evidence>
<dbReference type="CDD" id="cd02146">
    <property type="entry name" value="NfsA-like"/>
    <property type="match status" value="1"/>
</dbReference>
<keyword evidence="3 5" id="KW-0288">FMN</keyword>
<evidence type="ECO:0000256" key="2">
    <source>
        <dbReference type="ARBA" id="ARBA00022630"/>
    </source>
</evidence>
<evidence type="ECO:0000313" key="8">
    <source>
        <dbReference type="Proteomes" id="UP001597249"/>
    </source>
</evidence>
<keyword evidence="4 5" id="KW-0560">Oxidoreductase</keyword>
<dbReference type="InterPro" id="IPR029479">
    <property type="entry name" value="Nitroreductase"/>
</dbReference>
<dbReference type="RefSeq" id="WP_125586066.1">
    <property type="nucleotide sequence ID" value="NZ_JBHTMO010000022.1"/>
</dbReference>
<dbReference type="PANTHER" id="PTHR43425">
    <property type="entry name" value="OXYGEN-INSENSITIVE NADPH NITROREDUCTASE"/>
    <property type="match status" value="1"/>
</dbReference>
<organism evidence="7 8">
    <name type="scientific">Lacticaseibacillus jixianensis</name>
    <dbReference type="NCBI Taxonomy" id="2486012"/>
    <lineage>
        <taxon>Bacteria</taxon>
        <taxon>Bacillati</taxon>
        <taxon>Bacillota</taxon>
        <taxon>Bacilli</taxon>
        <taxon>Lactobacillales</taxon>
        <taxon>Lactobacillaceae</taxon>
        <taxon>Lacticaseibacillus</taxon>
    </lineage>
</organism>
<evidence type="ECO:0000256" key="3">
    <source>
        <dbReference type="ARBA" id="ARBA00022643"/>
    </source>
</evidence>
<protein>
    <submittedName>
        <fullName evidence="7">NADPH-dependent oxidoreductase</fullName>
    </submittedName>
</protein>
<evidence type="ECO:0000259" key="6">
    <source>
        <dbReference type="Pfam" id="PF00881"/>
    </source>
</evidence>
<dbReference type="SUPFAM" id="SSF55469">
    <property type="entry name" value="FMN-dependent nitroreductase-like"/>
    <property type="match status" value="1"/>
</dbReference>
<dbReference type="InterPro" id="IPR000415">
    <property type="entry name" value="Nitroreductase-like"/>
</dbReference>
<accession>A0ABW4B9D2</accession>
<feature type="domain" description="Nitroreductase" evidence="6">
    <location>
        <begin position="16"/>
        <end position="168"/>
    </location>
</feature>
<dbReference type="Gene3D" id="3.40.109.10">
    <property type="entry name" value="NADH Oxidase"/>
    <property type="match status" value="1"/>
</dbReference>
<evidence type="ECO:0000313" key="7">
    <source>
        <dbReference type="EMBL" id="MFD1393363.1"/>
    </source>
</evidence>
<proteinExistence type="inferred from homology"/>
<keyword evidence="2 5" id="KW-0285">Flavoprotein</keyword>
<comment type="similarity">
    <text evidence="1 5">Belongs to the flavin oxidoreductase frp family.</text>
</comment>
<keyword evidence="8" id="KW-1185">Reference proteome</keyword>
<dbReference type="Pfam" id="PF00881">
    <property type="entry name" value="Nitroreductase"/>
    <property type="match status" value="1"/>
</dbReference>
<gene>
    <name evidence="7" type="ORF">ACFQ3L_07225</name>
</gene>